<feature type="transmembrane region" description="Helical" evidence="9">
    <location>
        <begin position="25"/>
        <end position="49"/>
    </location>
</feature>
<reference evidence="12" key="1">
    <citation type="submission" date="2016-11" db="UniProtKB">
        <authorList>
            <consortium name="WormBaseParasite"/>
        </authorList>
    </citation>
    <scope>IDENTIFICATION</scope>
</reference>
<evidence type="ECO:0000256" key="1">
    <source>
        <dbReference type="ARBA" id="ARBA00004651"/>
    </source>
</evidence>
<keyword evidence="3 9" id="KW-0812">Transmembrane</keyword>
<dbReference type="GO" id="GO:0005886">
    <property type="term" value="C:plasma membrane"/>
    <property type="evidence" value="ECO:0007669"/>
    <property type="project" value="UniProtKB-SubCell"/>
</dbReference>
<organism evidence="11 12">
    <name type="scientific">Caenorhabditis tropicalis</name>
    <dbReference type="NCBI Taxonomy" id="1561998"/>
    <lineage>
        <taxon>Eukaryota</taxon>
        <taxon>Metazoa</taxon>
        <taxon>Ecdysozoa</taxon>
        <taxon>Nematoda</taxon>
        <taxon>Chromadorea</taxon>
        <taxon>Rhabditida</taxon>
        <taxon>Rhabditina</taxon>
        <taxon>Rhabditomorpha</taxon>
        <taxon>Rhabditoidea</taxon>
        <taxon>Rhabditidae</taxon>
        <taxon>Peloderinae</taxon>
        <taxon>Caenorhabditis</taxon>
    </lineage>
</organism>
<evidence type="ECO:0000256" key="8">
    <source>
        <dbReference type="ARBA" id="ARBA00023224"/>
    </source>
</evidence>
<keyword evidence="6 9" id="KW-0472">Membrane</keyword>
<evidence type="ECO:0000256" key="6">
    <source>
        <dbReference type="ARBA" id="ARBA00023136"/>
    </source>
</evidence>
<comment type="subcellular location">
    <subcellularLocation>
        <location evidence="1">Cell membrane</location>
        <topology evidence="1">Multi-pass membrane protein</topology>
    </subcellularLocation>
</comment>
<feature type="transmembrane region" description="Helical" evidence="9">
    <location>
        <begin position="69"/>
        <end position="97"/>
    </location>
</feature>
<dbReference type="InterPro" id="IPR040435">
    <property type="entry name" value="Put_GPCR_Chromadorea"/>
</dbReference>
<evidence type="ECO:0000256" key="9">
    <source>
        <dbReference type="SAM" id="Phobius"/>
    </source>
</evidence>
<dbReference type="WBParaSite" id="Csp11.Scaffold568.g4197.t1">
    <property type="protein sequence ID" value="Csp11.Scaffold568.g4197.t1"/>
    <property type="gene ID" value="Csp11.Scaffold568.g4197"/>
</dbReference>
<evidence type="ECO:0000256" key="3">
    <source>
        <dbReference type="ARBA" id="ARBA00022692"/>
    </source>
</evidence>
<dbReference type="Proteomes" id="UP000095282">
    <property type="component" value="Unplaced"/>
</dbReference>
<keyword evidence="8" id="KW-0807">Transducer</keyword>
<dbReference type="InterPro" id="IPR017452">
    <property type="entry name" value="GPCR_Rhodpsn_7TM"/>
</dbReference>
<keyword evidence="7" id="KW-0675">Receptor</keyword>
<protein>
    <submittedName>
        <fullName evidence="12">G_PROTEIN_RECEP_F1_2 domain-containing protein</fullName>
    </submittedName>
</protein>
<dbReference type="Gene3D" id="1.20.1070.10">
    <property type="entry name" value="Rhodopsin 7-helix transmembrane proteins"/>
    <property type="match status" value="1"/>
</dbReference>
<feature type="transmembrane region" description="Helical" evidence="9">
    <location>
        <begin position="118"/>
        <end position="142"/>
    </location>
</feature>
<proteinExistence type="predicted"/>
<keyword evidence="5" id="KW-0297">G-protein coupled receptor</keyword>
<evidence type="ECO:0000259" key="10">
    <source>
        <dbReference type="PROSITE" id="PS50262"/>
    </source>
</evidence>
<keyword evidence="2" id="KW-1003">Cell membrane</keyword>
<dbReference type="AlphaFoldDB" id="A0A1I7TB35"/>
<keyword evidence="11" id="KW-1185">Reference proteome</keyword>
<dbReference type="SUPFAM" id="SSF81321">
    <property type="entry name" value="Family A G protein-coupled receptor-like"/>
    <property type="match status" value="1"/>
</dbReference>
<sequence length="173" mass="19728">MVSLITYFGVVHSVFYRSKVSLRSLYYLLAAIWIVSFALAVPLSLYQAATNAPGPIECEVRYCGKVVEWITFSFACITLLLTVFLTGFVLISLYWFHYKAMKNGIEVPEVTTRARIRLTWTFFALVIICFIELFPVGMLIGFDRNNIRKCESFYDAKLLLVQSIVSSTETFLG</sequence>
<evidence type="ECO:0000313" key="11">
    <source>
        <dbReference type="Proteomes" id="UP000095282"/>
    </source>
</evidence>
<evidence type="ECO:0000256" key="5">
    <source>
        <dbReference type="ARBA" id="ARBA00023040"/>
    </source>
</evidence>
<dbReference type="GO" id="GO:0004930">
    <property type="term" value="F:G protein-coupled receptor activity"/>
    <property type="evidence" value="ECO:0007669"/>
    <property type="project" value="UniProtKB-KW"/>
</dbReference>
<evidence type="ECO:0000313" key="12">
    <source>
        <dbReference type="WBParaSite" id="Csp11.Scaffold568.g4197.t1"/>
    </source>
</evidence>
<name>A0A1I7TB35_9PELO</name>
<keyword evidence="4 9" id="KW-1133">Transmembrane helix</keyword>
<feature type="domain" description="G-protein coupled receptors family 1 profile" evidence="10">
    <location>
        <begin position="1"/>
        <end position="139"/>
    </location>
</feature>
<accession>A0A1I7TB35</accession>
<dbReference type="PROSITE" id="PS50262">
    <property type="entry name" value="G_PROTEIN_RECEP_F1_2"/>
    <property type="match status" value="1"/>
</dbReference>
<evidence type="ECO:0000256" key="4">
    <source>
        <dbReference type="ARBA" id="ARBA00022989"/>
    </source>
</evidence>
<dbReference type="CDD" id="cd00637">
    <property type="entry name" value="7tm_classA_rhodopsin-like"/>
    <property type="match status" value="1"/>
</dbReference>
<dbReference type="InterPro" id="IPR000276">
    <property type="entry name" value="GPCR_Rhodpsn"/>
</dbReference>
<evidence type="ECO:0000256" key="7">
    <source>
        <dbReference type="ARBA" id="ARBA00023170"/>
    </source>
</evidence>
<dbReference type="Pfam" id="PF00001">
    <property type="entry name" value="7tm_1"/>
    <property type="match status" value="1"/>
</dbReference>
<evidence type="ECO:0000256" key="2">
    <source>
        <dbReference type="ARBA" id="ARBA00022475"/>
    </source>
</evidence>
<dbReference type="PANTHER" id="PTHR37441">
    <property type="entry name" value="PROTEIN CBG16518"/>
    <property type="match status" value="1"/>
</dbReference>
<dbReference type="PANTHER" id="PTHR37441:SF2">
    <property type="entry name" value="G-PROTEIN COUPLED RECEPTOR B0244.10-RELATED"/>
    <property type="match status" value="1"/>
</dbReference>